<keyword evidence="6" id="KW-0479">Metal-binding</keyword>
<proteinExistence type="inferred from homology"/>
<keyword evidence="4 6" id="KW-0418">Kinase</keyword>
<keyword evidence="11" id="KW-1185">Reference proteome</keyword>
<dbReference type="EMBL" id="LSDG01000043">
    <property type="protein sequence ID" value="KXB65341.1"/>
    <property type="molecule type" value="Genomic_DNA"/>
</dbReference>
<dbReference type="NCBIfam" id="NF011100">
    <property type="entry name" value="PRK14527.1"/>
    <property type="match status" value="1"/>
</dbReference>
<dbReference type="CDD" id="cd01428">
    <property type="entry name" value="ADK"/>
    <property type="match status" value="1"/>
</dbReference>
<dbReference type="FunFam" id="3.40.50.300:FF:000106">
    <property type="entry name" value="Adenylate kinase mitochondrial"/>
    <property type="match status" value="1"/>
</dbReference>
<dbReference type="HAMAP" id="MF_00235">
    <property type="entry name" value="Adenylate_kinase_Adk"/>
    <property type="match status" value="1"/>
</dbReference>
<feature type="binding site" evidence="6">
    <location>
        <position position="133"/>
    </location>
    <ligand>
        <name>Zn(2+)</name>
        <dbReference type="ChEBI" id="CHEBI:29105"/>
        <note>structural</note>
    </ligand>
</feature>
<feature type="binding site" evidence="6">
    <location>
        <position position="171"/>
    </location>
    <ligand>
        <name>AMP</name>
        <dbReference type="ChEBI" id="CHEBI:456215"/>
    </ligand>
</feature>
<feature type="binding site" evidence="6">
    <location>
        <position position="153"/>
    </location>
    <ligand>
        <name>Zn(2+)</name>
        <dbReference type="ChEBI" id="CHEBI:29105"/>
        <note>structural</note>
    </ligand>
</feature>
<feature type="binding site" evidence="6">
    <location>
        <position position="36"/>
    </location>
    <ligand>
        <name>AMP</name>
        <dbReference type="ChEBI" id="CHEBI:456215"/>
    </ligand>
</feature>
<evidence type="ECO:0000256" key="2">
    <source>
        <dbReference type="ARBA" id="ARBA00022727"/>
    </source>
</evidence>
<dbReference type="InterPro" id="IPR027417">
    <property type="entry name" value="P-loop_NTPase"/>
</dbReference>
<dbReference type="STRING" id="755172.HMPREF1863_01437"/>
<dbReference type="PANTHER" id="PTHR23359">
    <property type="entry name" value="NUCLEOTIDE KINASE"/>
    <property type="match status" value="1"/>
</dbReference>
<dbReference type="PROSITE" id="PS00113">
    <property type="entry name" value="ADENYLATE_KINASE"/>
    <property type="match status" value="1"/>
</dbReference>
<comment type="similarity">
    <text evidence="6 7">Belongs to the adenylate kinase family.</text>
</comment>
<comment type="catalytic activity">
    <reaction evidence="6 8">
        <text>AMP + ATP = 2 ADP</text>
        <dbReference type="Rhea" id="RHEA:12973"/>
        <dbReference type="ChEBI" id="CHEBI:30616"/>
        <dbReference type="ChEBI" id="CHEBI:456215"/>
        <dbReference type="ChEBI" id="CHEBI:456216"/>
        <dbReference type="EC" id="2.7.4.3"/>
    </reaction>
</comment>
<dbReference type="Proteomes" id="UP000070442">
    <property type="component" value="Unassembled WGS sequence"/>
</dbReference>
<feature type="binding site" evidence="6">
    <location>
        <position position="160"/>
    </location>
    <ligand>
        <name>AMP</name>
        <dbReference type="ChEBI" id="CHEBI:456215"/>
    </ligand>
</feature>
<keyword evidence="2 6" id="KW-0545">Nucleotide biosynthesis</keyword>
<feature type="domain" description="Adenylate kinase active site lid" evidence="9">
    <location>
        <begin position="127"/>
        <end position="162"/>
    </location>
</feature>
<dbReference type="InterPro" id="IPR033690">
    <property type="entry name" value="Adenylat_kinase_CS"/>
</dbReference>
<keyword evidence="1 6" id="KW-0808">Transferase</keyword>
<keyword evidence="3 6" id="KW-0547">Nucleotide-binding</keyword>
<evidence type="ECO:0000256" key="8">
    <source>
        <dbReference type="RuleBase" id="RU003331"/>
    </source>
</evidence>
<sequence>MRLVILGPPGAGKGTQAASIVDTFNVVHISTGDIFRENIKNDTPLGKKAKSYMDRGELVPDELVNDLVVDRLQKPDVENGFLLDGFPRTVNQAVALDAALEQMGTKLDRVINIVVASDLLIDRAVGRRVCPTCGRTYHIKNQKPAVEGKCDDDGASLIQRDDDTEETVKKRIDVYERQTSPLIDYYKAQGLLLDIDGSKDIDVVFEDIRAGLDKEA</sequence>
<evidence type="ECO:0000256" key="6">
    <source>
        <dbReference type="HAMAP-Rule" id="MF_00235"/>
    </source>
</evidence>
<organism evidence="10 11">
    <name type="scientific">Aedoeadaptatus coxii</name>
    <dbReference type="NCBI Taxonomy" id="755172"/>
    <lineage>
        <taxon>Bacteria</taxon>
        <taxon>Bacillati</taxon>
        <taxon>Bacillota</taxon>
        <taxon>Tissierellia</taxon>
        <taxon>Tissierellales</taxon>
        <taxon>Peptoniphilaceae</taxon>
        <taxon>Aedoeadaptatus</taxon>
    </lineage>
</organism>
<dbReference type="InterPro" id="IPR007862">
    <property type="entry name" value="Adenylate_kinase_lid-dom"/>
</dbReference>
<protein>
    <recommendedName>
        <fullName evidence="6 8">Adenylate kinase</fullName>
        <shortName evidence="6">AK</shortName>
        <ecNumber evidence="6 8">2.7.4.3</ecNumber>
    </recommendedName>
    <alternativeName>
        <fullName evidence="6">ATP-AMP transphosphorylase</fullName>
    </alternativeName>
    <alternativeName>
        <fullName evidence="6">ATP:AMP phosphotransferase</fullName>
    </alternativeName>
    <alternativeName>
        <fullName evidence="6">Adenylate monophosphate kinase</fullName>
    </alternativeName>
</protein>
<dbReference type="UniPathway" id="UPA00588">
    <property type="reaction ID" value="UER00649"/>
</dbReference>
<comment type="domain">
    <text evidence="6">Consists of three domains, a large central CORE domain and two small peripheral domains, NMPbind and LID, which undergo movements during catalysis. The LID domain closes over the site of phosphoryl transfer upon ATP binding. Assembling and dissambling the active center during each catalytic cycle provides an effective means to prevent ATP hydrolysis. Some bacteria have evolved a zinc-coordinating structure that stabilizes the LID domain.</text>
</comment>
<feature type="binding site" evidence="6">
    <location>
        <position position="92"/>
    </location>
    <ligand>
        <name>AMP</name>
        <dbReference type="ChEBI" id="CHEBI:456215"/>
    </ligand>
</feature>
<feature type="binding site" evidence="6">
    <location>
        <position position="150"/>
    </location>
    <ligand>
        <name>Zn(2+)</name>
        <dbReference type="ChEBI" id="CHEBI:29105"/>
        <note>structural</note>
    </ligand>
</feature>
<evidence type="ECO:0000256" key="4">
    <source>
        <dbReference type="ARBA" id="ARBA00022777"/>
    </source>
</evidence>
<evidence type="ECO:0000256" key="3">
    <source>
        <dbReference type="ARBA" id="ARBA00022741"/>
    </source>
</evidence>
<dbReference type="RefSeq" id="WP_068368880.1">
    <property type="nucleotide sequence ID" value="NZ_CAIJCT010000004.1"/>
</dbReference>
<name>A0A134AC99_9FIRM</name>
<comment type="subunit">
    <text evidence="6 8">Monomer.</text>
</comment>
<dbReference type="NCBIfam" id="NF001381">
    <property type="entry name" value="PRK00279.1-3"/>
    <property type="match status" value="1"/>
</dbReference>
<keyword evidence="6" id="KW-0862">Zinc</keyword>
<evidence type="ECO:0000313" key="11">
    <source>
        <dbReference type="Proteomes" id="UP000070442"/>
    </source>
</evidence>
<dbReference type="InterPro" id="IPR000850">
    <property type="entry name" value="Adenylat/UMP-CMP_kin"/>
</dbReference>
<evidence type="ECO:0000256" key="7">
    <source>
        <dbReference type="RuleBase" id="RU003330"/>
    </source>
</evidence>
<reference evidence="11" key="1">
    <citation type="submission" date="2016-01" db="EMBL/GenBank/DDBJ databases">
        <authorList>
            <person name="Mitreva M."/>
            <person name="Pepin K.H."/>
            <person name="Mihindukulasuriya K.A."/>
            <person name="Fulton R."/>
            <person name="Fronick C."/>
            <person name="O'Laughlin M."/>
            <person name="Miner T."/>
            <person name="Herter B."/>
            <person name="Rosa B.A."/>
            <person name="Cordes M."/>
            <person name="Tomlinson C."/>
            <person name="Wollam A."/>
            <person name="Palsikar V.B."/>
            <person name="Mardis E.R."/>
            <person name="Wilson R.K."/>
        </authorList>
    </citation>
    <scope>NUCLEOTIDE SEQUENCE [LARGE SCALE GENOMIC DNA]</scope>
    <source>
        <strain evidence="11">DNF00729</strain>
    </source>
</reference>
<dbReference type="InterPro" id="IPR006259">
    <property type="entry name" value="Adenyl_kin_sub"/>
</dbReference>
<gene>
    <name evidence="6" type="primary">adk</name>
    <name evidence="10" type="ORF">HMPREF1863_01437</name>
</gene>
<dbReference type="NCBIfam" id="TIGR01351">
    <property type="entry name" value="adk"/>
    <property type="match status" value="1"/>
</dbReference>
<feature type="binding site" evidence="6">
    <location>
        <position position="127"/>
    </location>
    <ligand>
        <name>ATP</name>
        <dbReference type="ChEBI" id="CHEBI:30616"/>
    </ligand>
</feature>
<dbReference type="PRINTS" id="PR00094">
    <property type="entry name" value="ADENYLTKNASE"/>
</dbReference>
<comment type="subcellular location">
    <subcellularLocation>
        <location evidence="6 8">Cytoplasm</location>
    </subcellularLocation>
</comment>
<dbReference type="GO" id="GO:0005524">
    <property type="term" value="F:ATP binding"/>
    <property type="evidence" value="ECO:0007669"/>
    <property type="project" value="UniProtKB-UniRule"/>
</dbReference>
<dbReference type="Pfam" id="PF05191">
    <property type="entry name" value="ADK_lid"/>
    <property type="match status" value="1"/>
</dbReference>
<keyword evidence="6" id="KW-0963">Cytoplasm</keyword>
<dbReference type="OrthoDB" id="9805030at2"/>
<dbReference type="PATRIC" id="fig|755172.3.peg.1397"/>
<dbReference type="GO" id="GO:0044209">
    <property type="term" value="P:AMP salvage"/>
    <property type="evidence" value="ECO:0007669"/>
    <property type="project" value="UniProtKB-UniRule"/>
</dbReference>
<accession>A0A134AC99</accession>
<dbReference type="Pfam" id="PF00406">
    <property type="entry name" value="ADK"/>
    <property type="match status" value="1"/>
</dbReference>
<keyword evidence="5 6" id="KW-0067">ATP-binding</keyword>
<dbReference type="SUPFAM" id="SSF52540">
    <property type="entry name" value="P-loop containing nucleoside triphosphate hydrolases"/>
    <property type="match status" value="1"/>
</dbReference>
<feature type="binding site" evidence="6">
    <location>
        <position position="31"/>
    </location>
    <ligand>
        <name>AMP</name>
        <dbReference type="ChEBI" id="CHEBI:456215"/>
    </ligand>
</feature>
<evidence type="ECO:0000259" key="9">
    <source>
        <dbReference type="Pfam" id="PF05191"/>
    </source>
</evidence>
<dbReference type="Gene3D" id="3.40.50.300">
    <property type="entry name" value="P-loop containing nucleotide triphosphate hydrolases"/>
    <property type="match status" value="1"/>
</dbReference>
<evidence type="ECO:0000256" key="5">
    <source>
        <dbReference type="ARBA" id="ARBA00022840"/>
    </source>
</evidence>
<dbReference type="NCBIfam" id="NF001380">
    <property type="entry name" value="PRK00279.1-2"/>
    <property type="match status" value="1"/>
</dbReference>
<feature type="binding site" evidence="6">
    <location>
        <position position="130"/>
    </location>
    <ligand>
        <name>Zn(2+)</name>
        <dbReference type="ChEBI" id="CHEBI:29105"/>
        <note>structural</note>
    </ligand>
</feature>
<dbReference type="GO" id="GO:0004017">
    <property type="term" value="F:AMP kinase activity"/>
    <property type="evidence" value="ECO:0007669"/>
    <property type="project" value="UniProtKB-UniRule"/>
</dbReference>
<feature type="binding site" evidence="6">
    <location>
        <begin position="57"/>
        <end position="59"/>
    </location>
    <ligand>
        <name>AMP</name>
        <dbReference type="ChEBI" id="CHEBI:456215"/>
    </ligand>
</feature>
<dbReference type="EC" id="2.7.4.3" evidence="6 8"/>
<comment type="function">
    <text evidence="6">Catalyzes the reversible transfer of the terminal phosphate group between ATP and AMP. Plays an important role in cellular energy homeostasis and in adenine nucleotide metabolism.</text>
</comment>
<dbReference type="GO" id="GO:0008270">
    <property type="term" value="F:zinc ion binding"/>
    <property type="evidence" value="ECO:0007669"/>
    <property type="project" value="UniProtKB-UniRule"/>
</dbReference>
<dbReference type="AlphaFoldDB" id="A0A134AC99"/>
<evidence type="ECO:0000256" key="1">
    <source>
        <dbReference type="ARBA" id="ARBA00022679"/>
    </source>
</evidence>
<feature type="region of interest" description="NMP" evidence="6">
    <location>
        <begin position="30"/>
        <end position="59"/>
    </location>
</feature>
<comment type="caution">
    <text evidence="10">The sequence shown here is derived from an EMBL/GenBank/DDBJ whole genome shotgun (WGS) entry which is preliminary data.</text>
</comment>
<comment type="pathway">
    <text evidence="6">Purine metabolism; AMP biosynthesis via salvage pathway; AMP from ADP: step 1/1.</text>
</comment>
<evidence type="ECO:0000313" key="10">
    <source>
        <dbReference type="EMBL" id="KXB65341.1"/>
    </source>
</evidence>
<feature type="region of interest" description="LID" evidence="6">
    <location>
        <begin position="126"/>
        <end position="163"/>
    </location>
</feature>
<feature type="binding site" evidence="6">
    <location>
        <begin position="10"/>
        <end position="15"/>
    </location>
    <ligand>
        <name>ATP</name>
        <dbReference type="ChEBI" id="CHEBI:30616"/>
    </ligand>
</feature>
<feature type="binding site" evidence="6">
    <location>
        <position position="199"/>
    </location>
    <ligand>
        <name>ATP</name>
        <dbReference type="ChEBI" id="CHEBI:30616"/>
    </ligand>
</feature>
<feature type="binding site" evidence="6">
    <location>
        <begin position="85"/>
        <end position="88"/>
    </location>
    <ligand>
        <name>AMP</name>
        <dbReference type="ChEBI" id="CHEBI:456215"/>
    </ligand>
</feature>
<dbReference type="GO" id="GO:0005737">
    <property type="term" value="C:cytoplasm"/>
    <property type="evidence" value="ECO:0007669"/>
    <property type="project" value="UniProtKB-SubCell"/>
</dbReference>
<feature type="binding site" evidence="6">
    <location>
        <begin position="136"/>
        <end position="137"/>
    </location>
    <ligand>
        <name>ATP</name>
        <dbReference type="ChEBI" id="CHEBI:30616"/>
    </ligand>
</feature>